<protein>
    <recommendedName>
        <fullName evidence="1">DUF6455 domain-containing protein</fullName>
    </recommendedName>
</protein>
<dbReference type="AlphaFoldDB" id="A0A1M4YF58"/>
<evidence type="ECO:0000259" key="1">
    <source>
        <dbReference type="Pfam" id="PF20056"/>
    </source>
</evidence>
<keyword evidence="3" id="KW-1185">Reference proteome</keyword>
<sequence length="86" mass="9588">MGDTRTHLWLTTGMARAVGVDMPAAMHEGLLSQSDYAGMVTSCRKCGFAAECKAWLDRQWGDPVAAPEQCENRNMWNWLARSGVQR</sequence>
<dbReference type="Proteomes" id="UP000184144">
    <property type="component" value="Unassembled WGS sequence"/>
</dbReference>
<evidence type="ECO:0000313" key="3">
    <source>
        <dbReference type="Proteomes" id="UP000184144"/>
    </source>
</evidence>
<name>A0A1M4YF58_9RHOB</name>
<reference evidence="3" key="1">
    <citation type="submission" date="2016-11" db="EMBL/GenBank/DDBJ databases">
        <authorList>
            <person name="Varghese N."/>
            <person name="Submissions S."/>
        </authorList>
    </citation>
    <scope>NUCLEOTIDE SEQUENCE [LARGE SCALE GENOMIC DNA]</scope>
    <source>
        <strain evidence="3">DSM 100566</strain>
    </source>
</reference>
<gene>
    <name evidence="2" type="ORF">SAMN05444273_103517</name>
</gene>
<evidence type="ECO:0000313" key="2">
    <source>
        <dbReference type="EMBL" id="SHF04122.1"/>
    </source>
</evidence>
<dbReference type="InterPro" id="IPR045601">
    <property type="entry name" value="DUF6455"/>
</dbReference>
<organism evidence="2 3">
    <name type="scientific">Litoreibacter ascidiaceicola</name>
    <dbReference type="NCBI Taxonomy" id="1486859"/>
    <lineage>
        <taxon>Bacteria</taxon>
        <taxon>Pseudomonadati</taxon>
        <taxon>Pseudomonadota</taxon>
        <taxon>Alphaproteobacteria</taxon>
        <taxon>Rhodobacterales</taxon>
        <taxon>Roseobacteraceae</taxon>
        <taxon>Litoreibacter</taxon>
    </lineage>
</organism>
<proteinExistence type="predicted"/>
<dbReference type="Pfam" id="PF20056">
    <property type="entry name" value="DUF6455"/>
    <property type="match status" value="1"/>
</dbReference>
<accession>A0A1M4YF58</accession>
<dbReference type="STRING" id="1486859.SAMN05444273_103517"/>
<dbReference type="EMBL" id="FQUV01000003">
    <property type="protein sequence ID" value="SHF04122.1"/>
    <property type="molecule type" value="Genomic_DNA"/>
</dbReference>
<feature type="domain" description="DUF6455" evidence="1">
    <location>
        <begin position="2"/>
        <end position="80"/>
    </location>
</feature>